<dbReference type="Pfam" id="PF01850">
    <property type="entry name" value="PIN"/>
    <property type="match status" value="1"/>
</dbReference>
<reference evidence="2 3" key="1">
    <citation type="submission" date="2018-06" db="EMBL/GenBank/DDBJ databases">
        <title>Extensive metabolic versatility and redundancy in microbially diverse, dynamic hydrothermal sediments.</title>
        <authorList>
            <person name="Dombrowski N."/>
            <person name="Teske A."/>
            <person name="Baker B.J."/>
        </authorList>
    </citation>
    <scope>NUCLEOTIDE SEQUENCE [LARGE SCALE GENOMIC DNA]</scope>
    <source>
        <strain evidence="2">B34_G17</strain>
    </source>
</reference>
<accession>A0A497ET53</accession>
<evidence type="ECO:0000313" key="3">
    <source>
        <dbReference type="Proteomes" id="UP000272051"/>
    </source>
</evidence>
<sequence length="161" mass="18345">MRRQALKNKRSTLRRLNLLVDTSFILPAIGIEVESEVLEAVKCFYSVGVCFTEVNVLEAMWKVLKVIPKEKLNLVYRGLSAIKETYTLVDVPPSAHVKACEMFFKGHRDYIDNLLYATAYEKNMSFLTNDQEFVSFLSSAGYPTGFVLTPSKLLMLVKEHL</sequence>
<protein>
    <recommendedName>
        <fullName evidence="1">PIN domain-containing protein</fullName>
    </recommendedName>
</protein>
<dbReference type="Gene3D" id="3.40.50.1010">
    <property type="entry name" value="5'-nuclease"/>
    <property type="match status" value="1"/>
</dbReference>
<gene>
    <name evidence="2" type="ORF">DRJ33_07525</name>
</gene>
<feature type="domain" description="PIN" evidence="1">
    <location>
        <begin position="19"/>
        <end position="133"/>
    </location>
</feature>
<dbReference type="AlphaFoldDB" id="A0A497ET53"/>
<comment type="caution">
    <text evidence="2">The sequence shown here is derived from an EMBL/GenBank/DDBJ whole genome shotgun (WGS) entry which is preliminary data.</text>
</comment>
<proteinExistence type="predicted"/>
<evidence type="ECO:0000259" key="1">
    <source>
        <dbReference type="Pfam" id="PF01850"/>
    </source>
</evidence>
<name>A0A497ET53_9CREN</name>
<dbReference type="InterPro" id="IPR029060">
    <property type="entry name" value="PIN-like_dom_sf"/>
</dbReference>
<dbReference type="InterPro" id="IPR002716">
    <property type="entry name" value="PIN_dom"/>
</dbReference>
<evidence type="ECO:0000313" key="2">
    <source>
        <dbReference type="EMBL" id="RLE50306.1"/>
    </source>
</evidence>
<dbReference type="Proteomes" id="UP000272051">
    <property type="component" value="Unassembled WGS sequence"/>
</dbReference>
<dbReference type="SUPFAM" id="SSF88723">
    <property type="entry name" value="PIN domain-like"/>
    <property type="match status" value="1"/>
</dbReference>
<dbReference type="EMBL" id="QMQX01000175">
    <property type="protein sequence ID" value="RLE50306.1"/>
    <property type="molecule type" value="Genomic_DNA"/>
</dbReference>
<organism evidence="2 3">
    <name type="scientific">Thermoproteota archaeon</name>
    <dbReference type="NCBI Taxonomy" id="2056631"/>
    <lineage>
        <taxon>Archaea</taxon>
        <taxon>Thermoproteota</taxon>
    </lineage>
</organism>